<accession>A0A1E5WHY7</accession>
<evidence type="ECO:0000313" key="2">
    <source>
        <dbReference type="EMBL" id="OEL37017.1"/>
    </source>
</evidence>
<dbReference type="Proteomes" id="UP000095767">
    <property type="component" value="Unassembled WGS sequence"/>
</dbReference>
<evidence type="ECO:0000256" key="1">
    <source>
        <dbReference type="SAM" id="MobiDB-lite"/>
    </source>
</evidence>
<evidence type="ECO:0000313" key="3">
    <source>
        <dbReference type="Proteomes" id="UP000095767"/>
    </source>
</evidence>
<proteinExistence type="predicted"/>
<keyword evidence="3" id="KW-1185">Reference proteome</keyword>
<dbReference type="AlphaFoldDB" id="A0A1E5WHY7"/>
<dbReference type="EMBL" id="LWDX02007020">
    <property type="protein sequence ID" value="OEL37017.1"/>
    <property type="molecule type" value="Genomic_DNA"/>
</dbReference>
<feature type="region of interest" description="Disordered" evidence="1">
    <location>
        <begin position="1"/>
        <end position="75"/>
    </location>
</feature>
<protein>
    <submittedName>
        <fullName evidence="2">Uncharacterized protein</fullName>
    </submittedName>
</protein>
<gene>
    <name evidence="2" type="ORF">BAE44_0001962</name>
</gene>
<name>A0A1E5WHY7_9POAL</name>
<reference evidence="2 3" key="1">
    <citation type="submission" date="2016-09" db="EMBL/GenBank/DDBJ databases">
        <title>The draft genome of Dichanthelium oligosanthes: A C3 panicoid grass species.</title>
        <authorList>
            <person name="Studer A.J."/>
            <person name="Schnable J.C."/>
            <person name="Brutnell T.P."/>
        </authorList>
    </citation>
    <scope>NUCLEOTIDE SEQUENCE [LARGE SCALE GENOMIC DNA]</scope>
    <source>
        <strain evidence="3">cv. Kellogg 1175</strain>
        <tissue evidence="2">Leaf</tissue>
    </source>
</reference>
<organism evidence="2 3">
    <name type="scientific">Dichanthelium oligosanthes</name>
    <dbReference type="NCBI Taxonomy" id="888268"/>
    <lineage>
        <taxon>Eukaryota</taxon>
        <taxon>Viridiplantae</taxon>
        <taxon>Streptophyta</taxon>
        <taxon>Embryophyta</taxon>
        <taxon>Tracheophyta</taxon>
        <taxon>Spermatophyta</taxon>
        <taxon>Magnoliopsida</taxon>
        <taxon>Liliopsida</taxon>
        <taxon>Poales</taxon>
        <taxon>Poaceae</taxon>
        <taxon>PACMAD clade</taxon>
        <taxon>Panicoideae</taxon>
        <taxon>Panicodae</taxon>
        <taxon>Paniceae</taxon>
        <taxon>Dichantheliinae</taxon>
        <taxon>Dichanthelium</taxon>
    </lineage>
</organism>
<comment type="caution">
    <text evidence="2">The sequence shown here is derived from an EMBL/GenBank/DDBJ whole genome shotgun (WGS) entry which is preliminary data.</text>
</comment>
<sequence length="75" mass="7796">MAEEGPAGYYVGRPMNNGDQRTQTPPPPSSQAADEQVNAQVPGYYAGRVKKNAGGDQGSAAAAQPNQESGFLASW</sequence>